<protein>
    <submittedName>
        <fullName evidence="1">Uncharacterized protein</fullName>
    </submittedName>
</protein>
<name>A0A0H4A4V3_9VIBR</name>
<evidence type="ECO:0000313" key="1">
    <source>
        <dbReference type="EMBL" id="AKN40916.1"/>
    </source>
</evidence>
<sequence length="61" mass="6605">MTLLLLGSCSHKKAALSVAINRARENIQNGVSFSIETTLSSKGVYQRLVIEGCPVGQPFNR</sequence>
<reference evidence="1" key="1">
    <citation type="journal article" date="2015" name="MBio">
        <title>Eco-Evolutionary Dynamics of Episomes among Ecologically Cohesive Bacterial Populations.</title>
        <authorList>
            <person name="Xue H."/>
            <person name="Cordero O.X."/>
            <person name="Camas F.M."/>
            <person name="Trimble W."/>
            <person name="Meyer F."/>
            <person name="Guglielmini J."/>
            <person name="Rocha E.P."/>
            <person name="Polz M.F."/>
        </authorList>
    </citation>
    <scope>NUCLEOTIDE SEQUENCE</scope>
    <source>
        <strain evidence="1">FF_273</strain>
    </source>
</reference>
<accession>A0A0H4A4V3</accession>
<dbReference type="AlphaFoldDB" id="A0A0H4A4V3"/>
<dbReference type="EMBL" id="KP795710">
    <property type="protein sequence ID" value="AKN40916.1"/>
    <property type="molecule type" value="Genomic_DNA"/>
</dbReference>
<organism evidence="1">
    <name type="scientific">Vibrio sp. FF_273</name>
    <dbReference type="NCBI Taxonomy" id="1652830"/>
    <lineage>
        <taxon>Bacteria</taxon>
        <taxon>Pseudomonadati</taxon>
        <taxon>Pseudomonadota</taxon>
        <taxon>Gammaproteobacteria</taxon>
        <taxon>Vibrionales</taxon>
        <taxon>Vibrionaceae</taxon>
        <taxon>Vibrio</taxon>
    </lineage>
</organism>
<proteinExistence type="predicted"/>